<evidence type="ECO:0008006" key="4">
    <source>
        <dbReference type="Google" id="ProtNLM"/>
    </source>
</evidence>
<evidence type="ECO:0000313" key="2">
    <source>
        <dbReference type="EMBL" id="KAL0574574.1"/>
    </source>
</evidence>
<sequence>MLLQMTITIGGVEWKEPLLELRPVSTGETSQISTLDVLRQFHVPSPDEKGHVIALIAVEERAVVQLEASATGVQPDSHALEVHKVSLTNRIKELRHVISAVRRLPFEVLELILSLICECGQLRGIFEFTSGDTKAPCDCRRKMPGYPLSQVSLCWNKAVEHEARLWSRMFVNFDRFPAQMRPLLETYIRNARDYPLKIRLFGGNAGAAAGWDTFHLLFSRFPQCKQLDLNLSQWFIQVAFPPFQPSVPGLGCTFTHLTNLTVPGMTMDKPRWFWDAVRSAPNLKHVSMRGAIPVQPSVAEILPYAQLTSLQIKQLTETPQNNLTMLFPRCTSLKVLKIGYFDPLKLEESEVATVIEMPCLEELEIGVNFPRQFPDHLNPIFSRFAFPSLRILKVSPVSRISKIREWPVRFAPSFERSATSIERISLDFDGPNLPPSEEEHPLLPIIRAARNVKRLDIRWKVTSQYGYAYDWSPVLDLVKHFNLRMPGNQGLAPHLEEFFIQDEVLLRLQEFNVLRILEMVESRAATLKTFEMIYGPPPETKESESSGVRDSAIHYQSGYMDWSSAENARRIEDIRNQGVRFTVEQGNRPRPEVMDFIRRETTGP</sequence>
<evidence type="ECO:0000313" key="3">
    <source>
        <dbReference type="Proteomes" id="UP001465976"/>
    </source>
</evidence>
<protein>
    <recommendedName>
        <fullName evidence="4">F-box domain-containing protein</fullName>
    </recommendedName>
</protein>
<dbReference type="EMBL" id="JBAHYK010000385">
    <property type="protein sequence ID" value="KAL0574574.1"/>
    <property type="molecule type" value="Genomic_DNA"/>
</dbReference>
<dbReference type="SUPFAM" id="SSF52047">
    <property type="entry name" value="RNI-like"/>
    <property type="match status" value="1"/>
</dbReference>
<dbReference type="Gene3D" id="3.80.10.10">
    <property type="entry name" value="Ribonuclease Inhibitor"/>
    <property type="match status" value="1"/>
</dbReference>
<keyword evidence="3" id="KW-1185">Reference proteome</keyword>
<gene>
    <name evidence="2" type="ORF">V5O48_007386</name>
</gene>
<evidence type="ECO:0000256" key="1">
    <source>
        <dbReference type="SAM" id="MobiDB-lite"/>
    </source>
</evidence>
<reference evidence="2 3" key="1">
    <citation type="submission" date="2024-02" db="EMBL/GenBank/DDBJ databases">
        <title>A draft genome for the cacao thread blight pathogen Marasmius crinis-equi.</title>
        <authorList>
            <person name="Cohen S.P."/>
            <person name="Baruah I.K."/>
            <person name="Amoako-Attah I."/>
            <person name="Bukari Y."/>
            <person name="Meinhardt L.W."/>
            <person name="Bailey B.A."/>
        </authorList>
    </citation>
    <scope>NUCLEOTIDE SEQUENCE [LARGE SCALE GENOMIC DNA]</scope>
    <source>
        <strain evidence="2 3">GH-76</strain>
    </source>
</reference>
<dbReference type="InterPro" id="IPR032675">
    <property type="entry name" value="LRR_dom_sf"/>
</dbReference>
<accession>A0ABR3FGV0</accession>
<proteinExistence type="predicted"/>
<comment type="caution">
    <text evidence="2">The sequence shown here is derived from an EMBL/GenBank/DDBJ whole genome shotgun (WGS) entry which is preliminary data.</text>
</comment>
<organism evidence="2 3">
    <name type="scientific">Marasmius crinis-equi</name>
    <dbReference type="NCBI Taxonomy" id="585013"/>
    <lineage>
        <taxon>Eukaryota</taxon>
        <taxon>Fungi</taxon>
        <taxon>Dikarya</taxon>
        <taxon>Basidiomycota</taxon>
        <taxon>Agaricomycotina</taxon>
        <taxon>Agaricomycetes</taxon>
        <taxon>Agaricomycetidae</taxon>
        <taxon>Agaricales</taxon>
        <taxon>Marasmiineae</taxon>
        <taxon>Marasmiaceae</taxon>
        <taxon>Marasmius</taxon>
    </lineage>
</organism>
<feature type="compositionally biased region" description="Basic and acidic residues" evidence="1">
    <location>
        <begin position="587"/>
        <end position="604"/>
    </location>
</feature>
<dbReference type="Proteomes" id="UP001465976">
    <property type="component" value="Unassembled WGS sequence"/>
</dbReference>
<name>A0ABR3FGV0_9AGAR</name>
<feature type="region of interest" description="Disordered" evidence="1">
    <location>
        <begin position="584"/>
        <end position="604"/>
    </location>
</feature>